<name>A0A8D8PTC4_9HEMI</name>
<protein>
    <submittedName>
        <fullName evidence="1">Uncharacterized protein</fullName>
    </submittedName>
</protein>
<sequence>MFYFIFSFNELVTSLFPFPYDYFSFFSVMSYKTKKIVREKMLRYKSMVAKSNGIVLKHHCTQKHYWENSSLLLFFLFQLLFYFVDDFICPVKIKDSFEGTSCFLRQIILENQEPVIKRKQFDIPRKP</sequence>
<evidence type="ECO:0000313" key="1">
    <source>
        <dbReference type="EMBL" id="CAG6613431.1"/>
    </source>
</evidence>
<dbReference type="EMBL" id="HBUF01027576">
    <property type="protein sequence ID" value="CAG6613431.1"/>
    <property type="molecule type" value="Transcribed_RNA"/>
</dbReference>
<accession>A0A8D8PTC4</accession>
<dbReference type="AlphaFoldDB" id="A0A8D8PTC4"/>
<proteinExistence type="predicted"/>
<organism evidence="1">
    <name type="scientific">Cacopsylla melanoneura</name>
    <dbReference type="NCBI Taxonomy" id="428564"/>
    <lineage>
        <taxon>Eukaryota</taxon>
        <taxon>Metazoa</taxon>
        <taxon>Ecdysozoa</taxon>
        <taxon>Arthropoda</taxon>
        <taxon>Hexapoda</taxon>
        <taxon>Insecta</taxon>
        <taxon>Pterygota</taxon>
        <taxon>Neoptera</taxon>
        <taxon>Paraneoptera</taxon>
        <taxon>Hemiptera</taxon>
        <taxon>Sternorrhyncha</taxon>
        <taxon>Psylloidea</taxon>
        <taxon>Psyllidae</taxon>
        <taxon>Psyllinae</taxon>
        <taxon>Cacopsylla</taxon>
    </lineage>
</organism>
<reference evidence="1" key="1">
    <citation type="submission" date="2021-05" db="EMBL/GenBank/DDBJ databases">
        <authorList>
            <person name="Alioto T."/>
            <person name="Alioto T."/>
            <person name="Gomez Garrido J."/>
        </authorList>
    </citation>
    <scope>NUCLEOTIDE SEQUENCE</scope>
</reference>